<dbReference type="EMBL" id="JAZDUA010000141">
    <property type="protein sequence ID" value="KAK7866639.1"/>
    <property type="molecule type" value="Genomic_DNA"/>
</dbReference>
<feature type="transmembrane region" description="Helical" evidence="6">
    <location>
        <begin position="126"/>
        <end position="147"/>
    </location>
</feature>
<dbReference type="GO" id="GO:0005886">
    <property type="term" value="C:plasma membrane"/>
    <property type="evidence" value="ECO:0007669"/>
    <property type="project" value="UniProtKB-SubCell"/>
</dbReference>
<evidence type="ECO:0008006" key="9">
    <source>
        <dbReference type="Google" id="ProtNLM"/>
    </source>
</evidence>
<dbReference type="InterPro" id="IPR013604">
    <property type="entry name" value="7TM_chemorcpt"/>
</dbReference>
<gene>
    <name evidence="7" type="ORF">R5R35_000259</name>
</gene>
<comment type="caution">
    <text evidence="7">The sequence shown here is derived from an EMBL/GenBank/DDBJ whole genome shotgun (WGS) entry which is preliminary data.</text>
</comment>
<evidence type="ECO:0000256" key="1">
    <source>
        <dbReference type="ARBA" id="ARBA00004651"/>
    </source>
</evidence>
<name>A0AAN9Z8H7_9ORTH</name>
<dbReference type="Proteomes" id="UP001378592">
    <property type="component" value="Unassembled WGS sequence"/>
</dbReference>
<feature type="transmembrane region" description="Helical" evidence="6">
    <location>
        <begin position="50"/>
        <end position="72"/>
    </location>
</feature>
<evidence type="ECO:0000313" key="8">
    <source>
        <dbReference type="Proteomes" id="UP001378592"/>
    </source>
</evidence>
<evidence type="ECO:0000256" key="5">
    <source>
        <dbReference type="ARBA" id="ARBA00023136"/>
    </source>
</evidence>
<keyword evidence="2" id="KW-1003">Cell membrane</keyword>
<dbReference type="GO" id="GO:0050909">
    <property type="term" value="P:sensory perception of taste"/>
    <property type="evidence" value="ECO:0007669"/>
    <property type="project" value="InterPro"/>
</dbReference>
<sequence>MATVSVAAVARALTWGRSGVARVLAKVARVDAALPAPDPAAAARVERRRICLLVAGLYALYVMNVAVDLLGWTTAVGESFMPLYGFYVFVILILSVAATFFNLMATLTTIPILILHYTGKSQFPRVCLLLAMTMTGLLRLTLLLLTVDAAREAGAQAERTSVLAQKVQLAVAVEAAGADALWQIRQRAKAWAVAPAETKEQLAHLEALAQAARRRPVAFSAAGFFAVDRPLVGAVVGTLATYLLISVQFDVLGVQARASESS</sequence>
<evidence type="ECO:0000313" key="7">
    <source>
        <dbReference type="EMBL" id="KAK7866639.1"/>
    </source>
</evidence>
<keyword evidence="4 6" id="KW-1133">Transmembrane helix</keyword>
<dbReference type="Pfam" id="PF08395">
    <property type="entry name" value="7tm_7"/>
    <property type="match status" value="1"/>
</dbReference>
<keyword evidence="5 6" id="KW-0472">Membrane</keyword>
<keyword evidence="3 6" id="KW-0812">Transmembrane</keyword>
<reference evidence="7 8" key="1">
    <citation type="submission" date="2024-03" db="EMBL/GenBank/DDBJ databases">
        <title>The genome assembly and annotation of the cricket Gryllus longicercus Weissman &amp; Gray.</title>
        <authorList>
            <person name="Szrajer S."/>
            <person name="Gray D."/>
            <person name="Ylla G."/>
        </authorList>
    </citation>
    <scope>NUCLEOTIDE SEQUENCE [LARGE SCALE GENOMIC DNA]</scope>
    <source>
        <strain evidence="7">DAG 2021-001</strain>
        <tissue evidence="7">Whole body minus gut</tissue>
    </source>
</reference>
<proteinExistence type="predicted"/>
<keyword evidence="8" id="KW-1185">Reference proteome</keyword>
<evidence type="ECO:0000256" key="6">
    <source>
        <dbReference type="SAM" id="Phobius"/>
    </source>
</evidence>
<evidence type="ECO:0000256" key="2">
    <source>
        <dbReference type="ARBA" id="ARBA00022475"/>
    </source>
</evidence>
<dbReference type="AlphaFoldDB" id="A0AAN9Z8H7"/>
<feature type="transmembrane region" description="Helical" evidence="6">
    <location>
        <begin position="84"/>
        <end position="114"/>
    </location>
</feature>
<evidence type="ECO:0000256" key="4">
    <source>
        <dbReference type="ARBA" id="ARBA00022989"/>
    </source>
</evidence>
<organism evidence="7 8">
    <name type="scientific">Gryllus longicercus</name>
    <dbReference type="NCBI Taxonomy" id="2509291"/>
    <lineage>
        <taxon>Eukaryota</taxon>
        <taxon>Metazoa</taxon>
        <taxon>Ecdysozoa</taxon>
        <taxon>Arthropoda</taxon>
        <taxon>Hexapoda</taxon>
        <taxon>Insecta</taxon>
        <taxon>Pterygota</taxon>
        <taxon>Neoptera</taxon>
        <taxon>Polyneoptera</taxon>
        <taxon>Orthoptera</taxon>
        <taxon>Ensifera</taxon>
        <taxon>Gryllidea</taxon>
        <taxon>Grylloidea</taxon>
        <taxon>Gryllidae</taxon>
        <taxon>Gryllinae</taxon>
        <taxon>Gryllus</taxon>
    </lineage>
</organism>
<comment type="subcellular location">
    <subcellularLocation>
        <location evidence="1">Cell membrane</location>
        <topology evidence="1">Multi-pass membrane protein</topology>
    </subcellularLocation>
</comment>
<protein>
    <recommendedName>
        <fullName evidence="9">Gustatory receptor</fullName>
    </recommendedName>
</protein>
<evidence type="ECO:0000256" key="3">
    <source>
        <dbReference type="ARBA" id="ARBA00022692"/>
    </source>
</evidence>
<accession>A0AAN9Z8H7</accession>